<evidence type="ECO:0000259" key="4">
    <source>
        <dbReference type="PROSITE" id="PS50949"/>
    </source>
</evidence>
<accession>A0ABY4GXJ4</accession>
<keyword evidence="3" id="KW-0804">Transcription</keyword>
<dbReference type="Proteomes" id="UP000831880">
    <property type="component" value="Chromosome"/>
</dbReference>
<reference evidence="5 6" key="1">
    <citation type="submission" date="2022-04" db="EMBL/GenBank/DDBJ databases">
        <title>Halobacillus sp. isolated from saltern.</title>
        <authorList>
            <person name="Won M."/>
            <person name="Lee C.-M."/>
            <person name="Woen H.-Y."/>
            <person name="Kwon S.-W."/>
        </authorList>
    </citation>
    <scope>NUCLEOTIDE SEQUENCE [LARGE SCALE GENOMIC DNA]</scope>
    <source>
        <strain evidence="5 6">SSTM10-2</strain>
    </source>
</reference>
<evidence type="ECO:0000313" key="6">
    <source>
        <dbReference type="Proteomes" id="UP000831880"/>
    </source>
</evidence>
<keyword evidence="2" id="KW-0238">DNA-binding</keyword>
<dbReference type="PANTHER" id="PTHR43537">
    <property type="entry name" value="TRANSCRIPTIONAL REGULATOR, GNTR FAMILY"/>
    <property type="match status" value="1"/>
</dbReference>
<organism evidence="5 6">
    <name type="scientific">Halobacillus shinanisalinarum</name>
    <dbReference type="NCBI Taxonomy" id="2932258"/>
    <lineage>
        <taxon>Bacteria</taxon>
        <taxon>Bacillati</taxon>
        <taxon>Bacillota</taxon>
        <taxon>Bacilli</taxon>
        <taxon>Bacillales</taxon>
        <taxon>Bacillaceae</taxon>
        <taxon>Halobacillus</taxon>
    </lineage>
</organism>
<evidence type="ECO:0000256" key="1">
    <source>
        <dbReference type="ARBA" id="ARBA00023015"/>
    </source>
</evidence>
<dbReference type="PRINTS" id="PR00035">
    <property type="entry name" value="HTHGNTR"/>
</dbReference>
<feature type="domain" description="HTH gntR-type" evidence="4">
    <location>
        <begin position="9"/>
        <end position="77"/>
    </location>
</feature>
<dbReference type="CDD" id="cd07377">
    <property type="entry name" value="WHTH_GntR"/>
    <property type="match status" value="1"/>
</dbReference>
<dbReference type="Pfam" id="PF00392">
    <property type="entry name" value="GntR"/>
    <property type="match status" value="1"/>
</dbReference>
<dbReference type="InterPro" id="IPR036390">
    <property type="entry name" value="WH_DNA-bd_sf"/>
</dbReference>
<evidence type="ECO:0000256" key="2">
    <source>
        <dbReference type="ARBA" id="ARBA00023125"/>
    </source>
</evidence>
<dbReference type="PANTHER" id="PTHR43537:SF5">
    <property type="entry name" value="UXU OPERON TRANSCRIPTIONAL REGULATOR"/>
    <property type="match status" value="1"/>
</dbReference>
<dbReference type="EMBL" id="CP095074">
    <property type="protein sequence ID" value="UOQ92907.1"/>
    <property type="molecule type" value="Genomic_DNA"/>
</dbReference>
<dbReference type="SMART" id="SM00345">
    <property type="entry name" value="HTH_GNTR"/>
    <property type="match status" value="1"/>
</dbReference>
<dbReference type="RefSeq" id="WP_244752511.1">
    <property type="nucleotide sequence ID" value="NZ_CP095074.1"/>
</dbReference>
<dbReference type="InterPro" id="IPR036388">
    <property type="entry name" value="WH-like_DNA-bd_sf"/>
</dbReference>
<dbReference type="SMART" id="SM00895">
    <property type="entry name" value="FCD"/>
    <property type="match status" value="1"/>
</dbReference>
<proteinExistence type="predicted"/>
<evidence type="ECO:0000313" key="5">
    <source>
        <dbReference type="EMBL" id="UOQ92907.1"/>
    </source>
</evidence>
<evidence type="ECO:0000256" key="3">
    <source>
        <dbReference type="ARBA" id="ARBA00023163"/>
    </source>
</evidence>
<dbReference type="SUPFAM" id="SSF48008">
    <property type="entry name" value="GntR ligand-binding domain-like"/>
    <property type="match status" value="1"/>
</dbReference>
<dbReference type="Gene3D" id="1.10.10.10">
    <property type="entry name" value="Winged helix-like DNA-binding domain superfamily/Winged helix DNA-binding domain"/>
    <property type="match status" value="1"/>
</dbReference>
<keyword evidence="1" id="KW-0805">Transcription regulation</keyword>
<protein>
    <submittedName>
        <fullName evidence="5">FadR family transcriptional regulator</fullName>
    </submittedName>
</protein>
<dbReference type="PROSITE" id="PS50949">
    <property type="entry name" value="HTH_GNTR"/>
    <property type="match status" value="1"/>
</dbReference>
<gene>
    <name evidence="5" type="ORF">MUO14_21290</name>
</gene>
<keyword evidence="6" id="KW-1185">Reference proteome</keyword>
<dbReference type="InterPro" id="IPR011711">
    <property type="entry name" value="GntR_C"/>
</dbReference>
<name>A0ABY4GXJ4_9BACI</name>
<dbReference type="SUPFAM" id="SSF46785">
    <property type="entry name" value="Winged helix' DNA-binding domain"/>
    <property type="match status" value="1"/>
</dbReference>
<dbReference type="InterPro" id="IPR000524">
    <property type="entry name" value="Tscrpt_reg_HTH_GntR"/>
</dbReference>
<dbReference type="Gene3D" id="1.20.120.530">
    <property type="entry name" value="GntR ligand-binding domain-like"/>
    <property type="match status" value="1"/>
</dbReference>
<dbReference type="InterPro" id="IPR008920">
    <property type="entry name" value="TF_FadR/GntR_C"/>
</dbReference>
<sequence>MAYKQIKTRKIYEEVADELLNMIKIGDLKSGDKLNSVQQLAEDFSVGRSAIREALSALRAKGIVEMRQGEGTYIREFDPKVLTTSIASATILMSEKDIQDLLEIRRILELGSVSSAVENAMESDIKAMEKALSDMHNARGDEELGEKADLRFHMAIAEASHNRFLIDLMDSVSETMVEAMFETRRIWLYSQQRTLEKIYQQHNQIFEAIQSRESAKAQELMLNHLAEVEHTLLKYIPPK</sequence>
<dbReference type="Pfam" id="PF07729">
    <property type="entry name" value="FCD"/>
    <property type="match status" value="1"/>
</dbReference>